<accession>A0A1H8PRR4</accession>
<evidence type="ECO:0000313" key="2">
    <source>
        <dbReference type="Proteomes" id="UP000183898"/>
    </source>
</evidence>
<reference evidence="1 2" key="1">
    <citation type="submission" date="2016-10" db="EMBL/GenBank/DDBJ databases">
        <authorList>
            <person name="de Groot N.N."/>
        </authorList>
    </citation>
    <scope>NUCLEOTIDE SEQUENCE [LARGE SCALE GENOMIC DNA]</scope>
    <source>
        <strain evidence="1 2">Nl18</strain>
    </source>
</reference>
<name>A0A1H8PRR4_9PROT</name>
<dbReference type="AlphaFoldDB" id="A0A1H8PRR4"/>
<dbReference type="EMBL" id="FOCT01000022">
    <property type="protein sequence ID" value="SEO44451.1"/>
    <property type="molecule type" value="Genomic_DNA"/>
</dbReference>
<evidence type="ECO:0000313" key="1">
    <source>
        <dbReference type="EMBL" id="SEO44451.1"/>
    </source>
</evidence>
<gene>
    <name evidence="1" type="ORF">SAMN05216404_12232</name>
</gene>
<organism evidence="1 2">
    <name type="scientific">Nitrosospira multiformis</name>
    <dbReference type="NCBI Taxonomy" id="1231"/>
    <lineage>
        <taxon>Bacteria</taxon>
        <taxon>Pseudomonadati</taxon>
        <taxon>Pseudomonadota</taxon>
        <taxon>Betaproteobacteria</taxon>
        <taxon>Nitrosomonadales</taxon>
        <taxon>Nitrosomonadaceae</taxon>
        <taxon>Nitrosospira</taxon>
    </lineage>
</organism>
<proteinExistence type="predicted"/>
<protein>
    <submittedName>
        <fullName evidence="1">Uncharacterized protein</fullName>
    </submittedName>
</protein>
<sequence length="78" mass="9221">MLQNRVVKIFFRFLDFMIDVLTRKHELGRRLKKEGMGSRTKAHLGWEACAPTSPCYCSPGMHDPLMVLIPRMEWIHEY</sequence>
<dbReference type="Proteomes" id="UP000183898">
    <property type="component" value="Unassembled WGS sequence"/>
</dbReference>